<dbReference type="InterPro" id="IPR058031">
    <property type="entry name" value="AAA_lid_NorR"/>
</dbReference>
<feature type="modified residue" description="4-aspartylphosphate" evidence="6">
    <location>
        <position position="53"/>
    </location>
</feature>
<dbReference type="SUPFAM" id="SSF52172">
    <property type="entry name" value="CheY-like"/>
    <property type="match status" value="1"/>
</dbReference>
<evidence type="ECO:0000313" key="10">
    <source>
        <dbReference type="Proteomes" id="UP000613113"/>
    </source>
</evidence>
<dbReference type="Pfam" id="PF00158">
    <property type="entry name" value="Sigma54_activat"/>
    <property type="match status" value="1"/>
</dbReference>
<evidence type="ECO:0000256" key="6">
    <source>
        <dbReference type="PROSITE-ProRule" id="PRU00169"/>
    </source>
</evidence>
<evidence type="ECO:0000256" key="1">
    <source>
        <dbReference type="ARBA" id="ARBA00022741"/>
    </source>
</evidence>
<proteinExistence type="predicted"/>
<evidence type="ECO:0000256" key="5">
    <source>
        <dbReference type="ARBA" id="ARBA00023163"/>
    </source>
</evidence>
<protein>
    <submittedName>
        <fullName evidence="9">Sigma-54-dependent Fis family transcriptional regulator</fullName>
    </submittedName>
</protein>
<dbReference type="SUPFAM" id="SSF46689">
    <property type="entry name" value="Homeodomain-like"/>
    <property type="match status" value="1"/>
</dbReference>
<dbReference type="PROSITE" id="PS50110">
    <property type="entry name" value="RESPONSE_REGULATORY"/>
    <property type="match status" value="1"/>
</dbReference>
<name>A0ABR6YJR3_9BURK</name>
<dbReference type="Gene3D" id="3.40.50.300">
    <property type="entry name" value="P-loop containing nucleotide triphosphate hydrolases"/>
    <property type="match status" value="1"/>
</dbReference>
<dbReference type="InterPro" id="IPR027417">
    <property type="entry name" value="P-loop_NTPase"/>
</dbReference>
<accession>A0ABR6YJR3</accession>
<dbReference type="InterPro" id="IPR002197">
    <property type="entry name" value="HTH_Fis"/>
</dbReference>
<dbReference type="EMBL" id="JACOGC010000001">
    <property type="protein sequence ID" value="MBC3884118.1"/>
    <property type="molecule type" value="Genomic_DNA"/>
</dbReference>
<organism evidence="9 10">
    <name type="scientific">Undibacterium griseum</name>
    <dbReference type="NCBI Taxonomy" id="2762295"/>
    <lineage>
        <taxon>Bacteria</taxon>
        <taxon>Pseudomonadati</taxon>
        <taxon>Pseudomonadota</taxon>
        <taxon>Betaproteobacteria</taxon>
        <taxon>Burkholderiales</taxon>
        <taxon>Oxalobacteraceae</taxon>
        <taxon>Undibacterium</taxon>
    </lineage>
</organism>
<keyword evidence="2" id="KW-0067">ATP-binding</keyword>
<evidence type="ECO:0000259" key="7">
    <source>
        <dbReference type="PROSITE" id="PS50045"/>
    </source>
</evidence>
<keyword evidence="3" id="KW-0805">Transcription regulation</keyword>
<dbReference type="InterPro" id="IPR025943">
    <property type="entry name" value="Sigma_54_int_dom_ATP-bd_2"/>
</dbReference>
<dbReference type="RefSeq" id="WP_186861731.1">
    <property type="nucleotide sequence ID" value="NZ_JACOGC010000001.1"/>
</dbReference>
<dbReference type="Gene3D" id="1.10.8.60">
    <property type="match status" value="1"/>
</dbReference>
<dbReference type="Pfam" id="PF02954">
    <property type="entry name" value="HTH_8"/>
    <property type="match status" value="1"/>
</dbReference>
<evidence type="ECO:0000256" key="2">
    <source>
        <dbReference type="ARBA" id="ARBA00022840"/>
    </source>
</evidence>
<keyword evidence="6" id="KW-0597">Phosphoprotein</keyword>
<dbReference type="Proteomes" id="UP000613113">
    <property type="component" value="Unassembled WGS sequence"/>
</dbReference>
<comment type="caution">
    <text evidence="9">The sequence shown here is derived from an EMBL/GenBank/DDBJ whole genome shotgun (WGS) entry which is preliminary data.</text>
</comment>
<dbReference type="InterPro" id="IPR009057">
    <property type="entry name" value="Homeodomain-like_sf"/>
</dbReference>
<dbReference type="InterPro" id="IPR025944">
    <property type="entry name" value="Sigma_54_int_dom_CS"/>
</dbReference>
<dbReference type="InterPro" id="IPR002078">
    <property type="entry name" value="Sigma_54_int"/>
</dbReference>
<dbReference type="PROSITE" id="PS50045">
    <property type="entry name" value="SIGMA54_INTERACT_4"/>
    <property type="match status" value="1"/>
</dbReference>
<dbReference type="SMART" id="SM00382">
    <property type="entry name" value="AAA"/>
    <property type="match status" value="1"/>
</dbReference>
<dbReference type="Gene3D" id="3.40.50.2300">
    <property type="match status" value="1"/>
</dbReference>
<keyword evidence="10" id="KW-1185">Reference proteome</keyword>
<evidence type="ECO:0000259" key="8">
    <source>
        <dbReference type="PROSITE" id="PS50110"/>
    </source>
</evidence>
<reference evidence="9 10" key="1">
    <citation type="submission" date="2020-08" db="EMBL/GenBank/DDBJ databases">
        <title>Novel species isolated from subtropical streams in China.</title>
        <authorList>
            <person name="Lu H."/>
        </authorList>
    </citation>
    <scope>NUCLEOTIDE SEQUENCE [LARGE SCALE GENOMIC DNA]</scope>
    <source>
        <strain evidence="9 10">FT31W</strain>
    </source>
</reference>
<feature type="domain" description="Response regulatory" evidence="8">
    <location>
        <begin position="4"/>
        <end position="118"/>
    </location>
</feature>
<dbReference type="PROSITE" id="PS00688">
    <property type="entry name" value="SIGMA54_INTERACT_3"/>
    <property type="match status" value="1"/>
</dbReference>
<evidence type="ECO:0000313" key="9">
    <source>
        <dbReference type="EMBL" id="MBC3884118.1"/>
    </source>
</evidence>
<dbReference type="PROSITE" id="PS00676">
    <property type="entry name" value="SIGMA54_INTERACT_2"/>
    <property type="match status" value="1"/>
</dbReference>
<evidence type="ECO:0000256" key="4">
    <source>
        <dbReference type="ARBA" id="ARBA00023125"/>
    </source>
</evidence>
<sequence>MSETILIVEDDHTIRVTVGNFLSRQGFDVELAENGEQALALLKKRGFSLVLLDLRLPDMNGLDALAKLRESDDPPLVVIMTAFPEVRTAVAALKAGAYDYINKPFDLEDLLELIGRAQETQRLRREIAWLRAQSANCVIEGLIGSSSTFKNMLETTARIASAGKVPVLIRGESGTGKEGVAQAIHQRSARAGGPWVTLNCSALPEGLLESEMFGHERGAFTDARQMKRGLLELADGGTLFLDEIGDLALALQPKLLRVLETQTFRRLGGQKEISVDVRFVSATHRDLPNMVQAGQFREDLYYRLNVGAIDIPPLRERQEDIMALAQHFLEKTAPVIGINSHGIDVAIEPLLKTYRWPGNVRELRNVIERAAILSMGQTISVQHLPKEMIGHGSQQLVENGESDTGIRPLAEFEVNYISHVLSLCHGNKTQAAELLGITRLTLRNKLREHGETPDT</sequence>
<dbReference type="Gene3D" id="1.10.10.60">
    <property type="entry name" value="Homeodomain-like"/>
    <property type="match status" value="1"/>
</dbReference>
<dbReference type="Pfam" id="PF00072">
    <property type="entry name" value="Response_reg"/>
    <property type="match status" value="1"/>
</dbReference>
<dbReference type="PANTHER" id="PTHR32071">
    <property type="entry name" value="TRANSCRIPTIONAL REGULATORY PROTEIN"/>
    <property type="match status" value="1"/>
</dbReference>
<dbReference type="PROSITE" id="PS00675">
    <property type="entry name" value="SIGMA54_INTERACT_1"/>
    <property type="match status" value="1"/>
</dbReference>
<feature type="domain" description="Sigma-54 factor interaction" evidence="7">
    <location>
        <begin position="142"/>
        <end position="372"/>
    </location>
</feature>
<dbReference type="SUPFAM" id="SSF52540">
    <property type="entry name" value="P-loop containing nucleoside triphosphate hydrolases"/>
    <property type="match status" value="1"/>
</dbReference>
<keyword evidence="5" id="KW-0804">Transcription</keyword>
<dbReference type="InterPro" id="IPR025662">
    <property type="entry name" value="Sigma_54_int_dom_ATP-bd_1"/>
</dbReference>
<evidence type="ECO:0000256" key="3">
    <source>
        <dbReference type="ARBA" id="ARBA00023015"/>
    </source>
</evidence>
<gene>
    <name evidence="9" type="ORF">H8K27_03145</name>
</gene>
<dbReference type="PANTHER" id="PTHR32071:SF119">
    <property type="entry name" value="SIGMA L-DEPENDENT TRANSCRIPTIONAL REGULATOR YPLP-RELATED"/>
    <property type="match status" value="1"/>
</dbReference>
<keyword evidence="1" id="KW-0547">Nucleotide-binding</keyword>
<dbReference type="PRINTS" id="PR01590">
    <property type="entry name" value="HTHFIS"/>
</dbReference>
<dbReference type="InterPro" id="IPR011006">
    <property type="entry name" value="CheY-like_superfamily"/>
</dbReference>
<dbReference type="Pfam" id="PF25601">
    <property type="entry name" value="AAA_lid_14"/>
    <property type="match status" value="1"/>
</dbReference>
<dbReference type="CDD" id="cd00009">
    <property type="entry name" value="AAA"/>
    <property type="match status" value="1"/>
</dbReference>
<dbReference type="InterPro" id="IPR003593">
    <property type="entry name" value="AAA+_ATPase"/>
</dbReference>
<dbReference type="SMART" id="SM00448">
    <property type="entry name" value="REC"/>
    <property type="match status" value="1"/>
</dbReference>
<dbReference type="InterPro" id="IPR001789">
    <property type="entry name" value="Sig_transdc_resp-reg_receiver"/>
</dbReference>
<keyword evidence="4" id="KW-0238">DNA-binding</keyword>